<evidence type="ECO:0000259" key="3">
    <source>
        <dbReference type="PROSITE" id="PS50158"/>
    </source>
</evidence>
<feature type="region of interest" description="Disordered" evidence="2">
    <location>
        <begin position="73"/>
        <end position="128"/>
    </location>
</feature>
<comment type="caution">
    <text evidence="4">The sequence shown here is derived from an EMBL/GenBank/DDBJ whole genome shotgun (WGS) entry which is preliminary data.</text>
</comment>
<feature type="compositionally biased region" description="Basic and acidic residues" evidence="2">
    <location>
        <begin position="421"/>
        <end position="435"/>
    </location>
</feature>
<gene>
    <name evidence="4" type="ORF">Pmani_037861</name>
</gene>
<proteinExistence type="predicted"/>
<protein>
    <recommendedName>
        <fullName evidence="3">CCHC-type domain-containing protein</fullName>
    </recommendedName>
</protein>
<dbReference type="Proteomes" id="UP001292094">
    <property type="component" value="Unassembled WGS sequence"/>
</dbReference>
<feature type="compositionally biased region" description="Polar residues" evidence="2">
    <location>
        <begin position="76"/>
        <end position="94"/>
    </location>
</feature>
<evidence type="ECO:0000256" key="2">
    <source>
        <dbReference type="SAM" id="MobiDB-lite"/>
    </source>
</evidence>
<reference evidence="4" key="1">
    <citation type="submission" date="2023-11" db="EMBL/GenBank/DDBJ databases">
        <title>Genome assemblies of two species of porcelain crab, Petrolisthes cinctipes and Petrolisthes manimaculis (Anomura: Porcellanidae).</title>
        <authorList>
            <person name="Angst P."/>
        </authorList>
    </citation>
    <scope>NUCLEOTIDE SEQUENCE</scope>
    <source>
        <strain evidence="4">PB745_02</strain>
        <tissue evidence="4">Gill</tissue>
    </source>
</reference>
<evidence type="ECO:0000313" key="4">
    <source>
        <dbReference type="EMBL" id="KAK4289157.1"/>
    </source>
</evidence>
<sequence length="631" mass="71719">MADNLSKQNKEVCGITPDSSQQLPAREILLKTHKAELQKRCREMGLTNIWVKKDQLVDKILQNSHLIEKHADEQQETLSPANVPTPHPDNQLQLQLPEPARSPHPDNQLQLPEPARSPHPEASQPQNNNDTELLLVNNTSDDTQLFESDTSLLPLATTFLPEALDPYPIIASYHTGTTDITRDSLLNTTRHSIDNATQSPCPPLDTSNNDQWKNKFMEKVTKDISTIMVKLETKDSEIELLNTEVKSAYSLIETLQQRIYHLETSERQDDKHEDGKVTTSSPSQCLFLGDTNLTHVRRSDLGDNCSVRTVTHANMDLLSSWSDVFQPHPKKMSSSTSYASILRNQAPLHRIDTGTPRWRNQVVQPQELDHHLTQEVTQEAPRQYRPSNVQRETLMYSPTAPVQREMQRCTETSLHRTSSRRGQETMWEHNKRNHDSTSSPNFGDGYEGYWRDSRSSDGGKPTNQVSSTNHRLVTHPQRGWAHHPTPHHGPTTISTPTTTHQHTHRKMGCYNCGEFNHRRSTCRPHSSTKDVTRPILRLMSISLAAFVFILLLPERLSKIHRNTIEESVSISTSFICQARTRLSPLTTASSDVSRVILPEPASVFYNAPVNFNHYSKEPKNLRPPTLWLCFP</sequence>
<accession>A0AAE1TL10</accession>
<dbReference type="PROSITE" id="PS50158">
    <property type="entry name" value="ZF_CCHC"/>
    <property type="match status" value="1"/>
</dbReference>
<keyword evidence="1" id="KW-0863">Zinc-finger</keyword>
<evidence type="ECO:0000256" key="1">
    <source>
        <dbReference type="PROSITE-ProRule" id="PRU00047"/>
    </source>
</evidence>
<dbReference type="EMBL" id="JAWZYT010005967">
    <property type="protein sequence ID" value="KAK4289157.1"/>
    <property type="molecule type" value="Genomic_DNA"/>
</dbReference>
<name>A0AAE1TL10_9EUCA</name>
<feature type="domain" description="CCHC-type" evidence="3">
    <location>
        <begin position="509"/>
        <end position="523"/>
    </location>
</feature>
<keyword evidence="5" id="KW-1185">Reference proteome</keyword>
<feature type="region of interest" description="Disordered" evidence="2">
    <location>
        <begin position="404"/>
        <end position="469"/>
    </location>
</feature>
<organism evidence="4 5">
    <name type="scientific">Petrolisthes manimaculis</name>
    <dbReference type="NCBI Taxonomy" id="1843537"/>
    <lineage>
        <taxon>Eukaryota</taxon>
        <taxon>Metazoa</taxon>
        <taxon>Ecdysozoa</taxon>
        <taxon>Arthropoda</taxon>
        <taxon>Crustacea</taxon>
        <taxon>Multicrustacea</taxon>
        <taxon>Malacostraca</taxon>
        <taxon>Eumalacostraca</taxon>
        <taxon>Eucarida</taxon>
        <taxon>Decapoda</taxon>
        <taxon>Pleocyemata</taxon>
        <taxon>Anomura</taxon>
        <taxon>Galatheoidea</taxon>
        <taxon>Porcellanidae</taxon>
        <taxon>Petrolisthes</taxon>
    </lineage>
</organism>
<dbReference type="GO" id="GO:0003676">
    <property type="term" value="F:nucleic acid binding"/>
    <property type="evidence" value="ECO:0007669"/>
    <property type="project" value="InterPro"/>
</dbReference>
<keyword evidence="1" id="KW-0862">Zinc</keyword>
<keyword evidence="1" id="KW-0479">Metal-binding</keyword>
<dbReference type="GO" id="GO:0008270">
    <property type="term" value="F:zinc ion binding"/>
    <property type="evidence" value="ECO:0007669"/>
    <property type="project" value="UniProtKB-KW"/>
</dbReference>
<dbReference type="InterPro" id="IPR001878">
    <property type="entry name" value="Znf_CCHC"/>
</dbReference>
<dbReference type="AlphaFoldDB" id="A0AAE1TL10"/>
<evidence type="ECO:0000313" key="5">
    <source>
        <dbReference type="Proteomes" id="UP001292094"/>
    </source>
</evidence>